<evidence type="ECO:0000256" key="2">
    <source>
        <dbReference type="ARBA" id="ARBA00022676"/>
    </source>
</evidence>
<dbReference type="PANTHER" id="PTHR44835:SF1">
    <property type="entry name" value="PROTEIN O-GLCNAC TRANSFERASE"/>
    <property type="match status" value="1"/>
</dbReference>
<dbReference type="EMBL" id="JAATJA010000006">
    <property type="protein sequence ID" value="NJB69512.1"/>
    <property type="molecule type" value="Genomic_DNA"/>
</dbReference>
<protein>
    <recommendedName>
        <fullName evidence="4">HMW1C N-terminal domain-containing protein</fullName>
    </recommendedName>
</protein>
<dbReference type="AlphaFoldDB" id="A0A846QSK1"/>
<organism evidence="5 6">
    <name type="scientific">Desulfobaculum xiamenense</name>
    <dbReference type="NCBI Taxonomy" id="995050"/>
    <lineage>
        <taxon>Bacteria</taxon>
        <taxon>Pseudomonadati</taxon>
        <taxon>Thermodesulfobacteriota</taxon>
        <taxon>Desulfovibrionia</taxon>
        <taxon>Desulfovibrionales</taxon>
        <taxon>Desulfovibrionaceae</taxon>
        <taxon>Desulfobaculum</taxon>
    </lineage>
</organism>
<proteinExistence type="predicted"/>
<evidence type="ECO:0000256" key="3">
    <source>
        <dbReference type="ARBA" id="ARBA00022679"/>
    </source>
</evidence>
<evidence type="ECO:0000259" key="4">
    <source>
        <dbReference type="Pfam" id="PF18071"/>
    </source>
</evidence>
<dbReference type="InterPro" id="IPR041109">
    <property type="entry name" value="HMW1C_N"/>
</dbReference>
<dbReference type="Proteomes" id="UP000580856">
    <property type="component" value="Unassembled WGS sequence"/>
</dbReference>
<sequence length="618" mass="66728">MSAGIDIRRFESLAYARRHAEAFAALTAILDAFEHGGGGTTGPPTESYTRIASAAQALLCDPQFKLDDKRFIRLTLRKRNLDALFAISAFGSTQPLLARSGMVDAERIGSAANGAQGGLRLFLAALTAGSRTGVNFPAVFEAAPVEALGTCLALLSSRVVASDPAHSRREGLTQLGRLFDRITPPDWMLDLARSAMMLCSYATNPRRHAVKPHLNGLLRRWLAARGLAERVGAPPTAAPPRPTREKPLVLVAVEVMPPDHAMFRCYAPAIRQLRERFRVEGLLVAPVAERTAELFDAVHTVSPNPNDFPATVATADALCPDVLWFPSLGMRTWTSLLANLRIAPAQVVTPGHPATSCAACADWMILGSSIALEGTPLSEKIAVLDAPGMPWAVHAALPDLPAPPHANRSRSTVAVNARTMKLNLPFLRVCADIATRCARPVDVHFFPAETGARLYHIASEIRRVLPTAHVHAAMPYADYLHQLAACDLLLCAFPFGGSNSTADALLAAVPAVAMLGPQPHERTDARALAAAGLPDSLVARTPEQYTSIAVDLLNDDAKRTALARHLADRDMRHALCGAERERFPDDFARTIMWIHANAARWTKDSTRMWTPAMRTPAP</sequence>
<dbReference type="GO" id="GO:0016757">
    <property type="term" value="F:glycosyltransferase activity"/>
    <property type="evidence" value="ECO:0007669"/>
    <property type="project" value="UniProtKB-KW"/>
</dbReference>
<dbReference type="RefSeq" id="WP_167942602.1">
    <property type="nucleotide sequence ID" value="NZ_JAATJA010000006.1"/>
</dbReference>
<keyword evidence="2" id="KW-0328">Glycosyltransferase</keyword>
<reference evidence="5 6" key="1">
    <citation type="submission" date="2020-03" db="EMBL/GenBank/DDBJ databases">
        <title>Genomic Encyclopedia of Type Strains, Phase IV (KMG-IV): sequencing the most valuable type-strain genomes for metagenomic binning, comparative biology and taxonomic classification.</title>
        <authorList>
            <person name="Goeker M."/>
        </authorList>
    </citation>
    <scope>NUCLEOTIDE SEQUENCE [LARGE SCALE GENOMIC DNA]</scope>
    <source>
        <strain evidence="5 6">DSM 24233</strain>
    </source>
</reference>
<dbReference type="Gene3D" id="3.40.50.2000">
    <property type="entry name" value="Glycogen Phosphorylase B"/>
    <property type="match status" value="1"/>
</dbReference>
<evidence type="ECO:0000313" key="6">
    <source>
        <dbReference type="Proteomes" id="UP000580856"/>
    </source>
</evidence>
<keyword evidence="3" id="KW-0808">Transferase</keyword>
<keyword evidence="6" id="KW-1185">Reference proteome</keyword>
<evidence type="ECO:0000256" key="1">
    <source>
        <dbReference type="ARBA" id="ARBA00004922"/>
    </source>
</evidence>
<evidence type="ECO:0000313" key="5">
    <source>
        <dbReference type="EMBL" id="NJB69512.1"/>
    </source>
</evidence>
<comment type="pathway">
    <text evidence="1">Protein modification; protein glycosylation.</text>
</comment>
<name>A0A846QSK1_9BACT</name>
<feature type="domain" description="HMW1C N-terminal" evidence="4">
    <location>
        <begin position="48"/>
        <end position="102"/>
    </location>
</feature>
<dbReference type="Gene3D" id="3.40.50.11380">
    <property type="match status" value="1"/>
</dbReference>
<accession>A0A846QSK1</accession>
<gene>
    <name evidence="5" type="ORF">GGQ74_003223</name>
</gene>
<dbReference type="InterPro" id="IPR051939">
    <property type="entry name" value="Glycosyltr_41/O-GlcNAc_trsf"/>
</dbReference>
<comment type="caution">
    <text evidence="5">The sequence shown here is derived from an EMBL/GenBank/DDBJ whole genome shotgun (WGS) entry which is preliminary data.</text>
</comment>
<dbReference type="Pfam" id="PF18071">
    <property type="entry name" value="HMW1C_N"/>
    <property type="match status" value="1"/>
</dbReference>
<dbReference type="PANTHER" id="PTHR44835">
    <property type="entry name" value="UDP-N-ACETYLGLUCOSAMINE--PEPTIDE N-ACETYLGLUCOSAMINYLTRANSFERASE SPINDLY-RELATED"/>
    <property type="match status" value="1"/>
</dbReference>